<organism evidence="8 9">
    <name type="scientific">Sulfitobacter delicatus</name>
    <dbReference type="NCBI Taxonomy" id="218672"/>
    <lineage>
        <taxon>Bacteria</taxon>
        <taxon>Pseudomonadati</taxon>
        <taxon>Pseudomonadota</taxon>
        <taxon>Alphaproteobacteria</taxon>
        <taxon>Rhodobacterales</taxon>
        <taxon>Roseobacteraceae</taxon>
        <taxon>Sulfitobacter</taxon>
    </lineage>
</organism>
<evidence type="ECO:0000256" key="4">
    <source>
        <dbReference type="ARBA" id="ARBA00022840"/>
    </source>
</evidence>
<dbReference type="Pfam" id="PF01171">
    <property type="entry name" value="ATP_bind_3"/>
    <property type="match status" value="1"/>
</dbReference>
<evidence type="ECO:0000256" key="6">
    <source>
        <dbReference type="HAMAP-Rule" id="MF_01161"/>
    </source>
</evidence>
<dbReference type="InterPro" id="IPR012795">
    <property type="entry name" value="tRNA_Ile_lys_synt_N"/>
</dbReference>
<name>A0A1G7MCU1_9RHOB</name>
<dbReference type="EMBL" id="FNBP01000002">
    <property type="protein sequence ID" value="SDF59511.1"/>
    <property type="molecule type" value="Genomic_DNA"/>
</dbReference>
<dbReference type="STRING" id="218672.SAMN04489759_102522"/>
<keyword evidence="6" id="KW-0963">Cytoplasm</keyword>
<keyword evidence="2 6" id="KW-0819">tRNA processing</keyword>
<comment type="function">
    <text evidence="6">Ligates lysine onto the cytidine present at position 34 of the AUA codon-specific tRNA(Ile) that contains the anticodon CAU, in an ATP-dependent manner. Cytidine is converted to lysidine, thus changing the amino acid specificity of the tRNA from methionine to isoleucine.</text>
</comment>
<evidence type="ECO:0000256" key="5">
    <source>
        <dbReference type="ARBA" id="ARBA00048539"/>
    </source>
</evidence>
<accession>A0A1G7MCU1</accession>
<dbReference type="SUPFAM" id="SSF52402">
    <property type="entry name" value="Adenine nucleotide alpha hydrolases-like"/>
    <property type="match status" value="1"/>
</dbReference>
<dbReference type="RefSeq" id="WP_093740083.1">
    <property type="nucleotide sequence ID" value="NZ_FNBP01000002.1"/>
</dbReference>
<evidence type="ECO:0000313" key="9">
    <source>
        <dbReference type="Proteomes" id="UP000199399"/>
    </source>
</evidence>
<dbReference type="NCBIfam" id="TIGR02432">
    <property type="entry name" value="lysidine_TilS_N"/>
    <property type="match status" value="1"/>
</dbReference>
<keyword evidence="3 6" id="KW-0547">Nucleotide-binding</keyword>
<dbReference type="InterPro" id="IPR014729">
    <property type="entry name" value="Rossmann-like_a/b/a_fold"/>
</dbReference>
<comment type="domain">
    <text evidence="6">The N-terminal region contains the highly conserved SGGXDS motif, predicted to be a P-loop motif involved in ATP binding.</text>
</comment>
<protein>
    <recommendedName>
        <fullName evidence="6">tRNA(Ile)-lysidine synthase</fullName>
        <ecNumber evidence="6">6.3.4.19</ecNumber>
    </recommendedName>
    <alternativeName>
        <fullName evidence="6">tRNA(Ile)-2-lysyl-cytidine synthase</fullName>
    </alternativeName>
    <alternativeName>
        <fullName evidence="6">tRNA(Ile)-lysidine synthetase</fullName>
    </alternativeName>
</protein>
<keyword evidence="4 6" id="KW-0067">ATP-binding</keyword>
<feature type="binding site" evidence="6">
    <location>
        <begin position="33"/>
        <end position="38"/>
    </location>
    <ligand>
        <name>ATP</name>
        <dbReference type="ChEBI" id="CHEBI:30616"/>
    </ligand>
</feature>
<evidence type="ECO:0000256" key="1">
    <source>
        <dbReference type="ARBA" id="ARBA00022598"/>
    </source>
</evidence>
<comment type="similarity">
    <text evidence="6">Belongs to the tRNA(Ile)-lysidine synthase family.</text>
</comment>
<feature type="domain" description="tRNA(Ile)-lysidine/2-thiocytidine synthase N-terminal" evidence="7">
    <location>
        <begin position="29"/>
        <end position="206"/>
    </location>
</feature>
<keyword evidence="9" id="KW-1185">Reference proteome</keyword>
<dbReference type="EC" id="6.3.4.19" evidence="6"/>
<keyword evidence="1 6" id="KW-0436">Ligase</keyword>
<dbReference type="CDD" id="cd01992">
    <property type="entry name" value="TilS_N"/>
    <property type="match status" value="1"/>
</dbReference>
<comment type="catalytic activity">
    <reaction evidence="5 6">
        <text>cytidine(34) in tRNA(Ile2) + L-lysine + ATP = lysidine(34) in tRNA(Ile2) + AMP + diphosphate + H(+)</text>
        <dbReference type="Rhea" id="RHEA:43744"/>
        <dbReference type="Rhea" id="RHEA-COMP:10625"/>
        <dbReference type="Rhea" id="RHEA-COMP:10670"/>
        <dbReference type="ChEBI" id="CHEBI:15378"/>
        <dbReference type="ChEBI" id="CHEBI:30616"/>
        <dbReference type="ChEBI" id="CHEBI:32551"/>
        <dbReference type="ChEBI" id="CHEBI:33019"/>
        <dbReference type="ChEBI" id="CHEBI:82748"/>
        <dbReference type="ChEBI" id="CHEBI:83665"/>
        <dbReference type="ChEBI" id="CHEBI:456215"/>
        <dbReference type="EC" id="6.3.4.19"/>
    </reaction>
</comment>
<dbReference type="AlphaFoldDB" id="A0A1G7MCU1"/>
<evidence type="ECO:0000256" key="2">
    <source>
        <dbReference type="ARBA" id="ARBA00022694"/>
    </source>
</evidence>
<proteinExistence type="inferred from homology"/>
<evidence type="ECO:0000256" key="3">
    <source>
        <dbReference type="ARBA" id="ARBA00022741"/>
    </source>
</evidence>
<dbReference type="InterPro" id="IPR011063">
    <property type="entry name" value="TilS/TtcA_N"/>
</dbReference>
<reference evidence="9" key="1">
    <citation type="submission" date="2016-10" db="EMBL/GenBank/DDBJ databases">
        <authorList>
            <person name="Varghese N."/>
            <person name="Submissions S."/>
        </authorList>
    </citation>
    <scope>NUCLEOTIDE SEQUENCE [LARGE SCALE GENOMIC DNA]</scope>
    <source>
        <strain evidence="9">DSM 16477</strain>
    </source>
</reference>
<dbReference type="GO" id="GO:0005524">
    <property type="term" value="F:ATP binding"/>
    <property type="evidence" value="ECO:0007669"/>
    <property type="project" value="UniProtKB-UniRule"/>
</dbReference>
<dbReference type="OrthoDB" id="9807403at2"/>
<dbReference type="GO" id="GO:0006400">
    <property type="term" value="P:tRNA modification"/>
    <property type="evidence" value="ECO:0007669"/>
    <property type="project" value="UniProtKB-UniRule"/>
</dbReference>
<dbReference type="PANTHER" id="PTHR43033">
    <property type="entry name" value="TRNA(ILE)-LYSIDINE SYNTHASE-RELATED"/>
    <property type="match status" value="1"/>
</dbReference>
<evidence type="ECO:0000313" key="8">
    <source>
        <dbReference type="EMBL" id="SDF59511.1"/>
    </source>
</evidence>
<dbReference type="PANTHER" id="PTHR43033:SF1">
    <property type="entry name" value="TRNA(ILE)-LYSIDINE SYNTHASE-RELATED"/>
    <property type="match status" value="1"/>
</dbReference>
<evidence type="ECO:0000259" key="7">
    <source>
        <dbReference type="Pfam" id="PF01171"/>
    </source>
</evidence>
<dbReference type="Gene3D" id="3.40.50.620">
    <property type="entry name" value="HUPs"/>
    <property type="match status" value="1"/>
</dbReference>
<sequence length="423" mass="45942">MDPRAASADAELAEALRAGLSDALPPRLGIAVSGGGDSLALLYLLHGVCAAAGTYLASVTVDHGLRPEAAAEADLVARHAAELGIPHETLKWRGWGGQGNLQNAAREARYTLMAEWAARGNLPVVALGHTADDQAETVLMRLARRAGVDGLSAMAPQSTRHGVTWLRPLLAVRREALRDYLRRRALDWVEDPSNDDLQYTRIQTRQALAAFEPLGIDADALADVARNMAVAREALEEQTDCTARRILRLDAGAVVLDADAFHSQPEEIRRRLMVRALGWITGNPYPPRRAPVAALIAGLAQGQAGTLDGCQTLLRRGEIWVFREYNAVRDRVAPADHLWDGRWRAVPPDTFPDGAELRALGPDGLLQCPDWRETGRPRAMLLSTPAIWQGENLLAAPLAGMGQKWHVQLERGAGWINSAPLSH</sequence>
<dbReference type="Proteomes" id="UP000199399">
    <property type="component" value="Unassembled WGS sequence"/>
</dbReference>
<dbReference type="GO" id="GO:0005737">
    <property type="term" value="C:cytoplasm"/>
    <property type="evidence" value="ECO:0007669"/>
    <property type="project" value="UniProtKB-SubCell"/>
</dbReference>
<comment type="subcellular location">
    <subcellularLocation>
        <location evidence="6">Cytoplasm</location>
    </subcellularLocation>
</comment>
<gene>
    <name evidence="6" type="primary">tilS</name>
    <name evidence="8" type="ORF">SAMN04489759_102522</name>
</gene>
<dbReference type="InterPro" id="IPR012094">
    <property type="entry name" value="tRNA_Ile_lys_synt"/>
</dbReference>
<dbReference type="HAMAP" id="MF_01161">
    <property type="entry name" value="tRNA_Ile_lys_synt"/>
    <property type="match status" value="1"/>
</dbReference>
<dbReference type="GO" id="GO:0032267">
    <property type="term" value="F:tRNA(Ile)-lysidine synthase activity"/>
    <property type="evidence" value="ECO:0007669"/>
    <property type="project" value="UniProtKB-EC"/>
</dbReference>